<dbReference type="InterPro" id="IPR041787">
    <property type="entry name" value="MPP_Shelphs"/>
</dbReference>
<sequence length="358" mass="42266">MNVDKILWLTIITFLVNIFKTLCLSKNKYLFKYLIVDRKKLDPSYTYKYDNIQWNHKIIAIGDIHGDVESLKLILRHSNLIDENDEWIAEDVMLVQVGDILDRGVFGTYIYDYLLKLQKDAIKKNSKVILIMGNHEQLNLCGAFHYVNESEVMLFFQNNRNNRLFSFTNKNGYYFKKLIRLPVIVKINNIIFTHGGISKHMSEYDINTINLKTRLQIENKCKMFQFEKYNYLSKEGVLWNNEISHQVKLQPKKTCKHLPNILKKYNAKGLVVGHTRQKSHEIQTYCNNSFFLIDTGMSLFMNNGQPYPNYLQIEKGKFKTVHLIVQEYNRKKTCQGKQIQLSKPYKKMICLSHKIKDL</sequence>
<reference evidence="2 3" key="1">
    <citation type="submission" date="2013-02" db="EMBL/GenBank/DDBJ databases">
        <title>The Genome Annotation of Plasmodium falciparum Vietnam Oak-Knoll (FVO).</title>
        <authorList>
            <consortium name="The Broad Institute Genome Sequencing Platform"/>
            <consortium name="The Broad Institute Genome Sequencing Center for Infectious Disease"/>
            <person name="Neafsey D."/>
            <person name="Hoffman S."/>
            <person name="Volkman S."/>
            <person name="Rosenthal P."/>
            <person name="Walker B."/>
            <person name="Young S.K."/>
            <person name="Zeng Q."/>
            <person name="Gargeya S."/>
            <person name="Fitzgerald M."/>
            <person name="Haas B."/>
            <person name="Abouelleil A."/>
            <person name="Allen A.W."/>
            <person name="Alvarado L."/>
            <person name="Arachchi H.M."/>
            <person name="Berlin A.M."/>
            <person name="Chapman S.B."/>
            <person name="Gainer-Dewar J."/>
            <person name="Goldberg J."/>
            <person name="Griggs A."/>
            <person name="Gujja S."/>
            <person name="Hansen M."/>
            <person name="Howarth C."/>
            <person name="Imamovic A."/>
            <person name="Ireland A."/>
            <person name="Larimer J."/>
            <person name="McCowan C."/>
            <person name="Murphy C."/>
            <person name="Pearson M."/>
            <person name="Poon T.W."/>
            <person name="Priest M."/>
            <person name="Roberts A."/>
            <person name="Saif S."/>
            <person name="Shea T."/>
            <person name="Sisk P."/>
            <person name="Sykes S."/>
            <person name="Wortman J."/>
            <person name="Nusbaum C."/>
            <person name="Birren B."/>
        </authorList>
    </citation>
    <scope>NUCLEOTIDE SEQUENCE [LARGE SCALE GENOMIC DNA]</scope>
    <source>
        <strain evidence="3">Vietnam Oak-Knoll (FVO)</strain>
    </source>
</reference>
<evidence type="ECO:0000259" key="1">
    <source>
        <dbReference type="Pfam" id="PF00149"/>
    </source>
</evidence>
<dbReference type="InterPro" id="IPR004843">
    <property type="entry name" value="Calcineurin-like_PHP"/>
</dbReference>
<feature type="domain" description="Calcineurin-like phosphoesterase" evidence="1">
    <location>
        <begin position="57"/>
        <end position="275"/>
    </location>
</feature>
<dbReference type="EMBL" id="KI925154">
    <property type="protein sequence ID" value="ETW15728.1"/>
    <property type="molecule type" value="Genomic_DNA"/>
</dbReference>
<proteinExistence type="predicted"/>
<dbReference type="SUPFAM" id="SSF56300">
    <property type="entry name" value="Metallo-dependent phosphatases"/>
    <property type="match status" value="1"/>
</dbReference>
<evidence type="ECO:0000313" key="2">
    <source>
        <dbReference type="EMBL" id="ETW15728.1"/>
    </source>
</evidence>
<protein>
    <recommendedName>
        <fullName evidence="1">Calcineurin-like phosphoesterase domain-containing protein</fullName>
    </recommendedName>
</protein>
<gene>
    <name evidence="2" type="ORF">PFFVO_05342</name>
</gene>
<dbReference type="Proteomes" id="UP000030690">
    <property type="component" value="Unassembled WGS sequence"/>
</dbReference>
<dbReference type="Pfam" id="PF00149">
    <property type="entry name" value="Metallophos"/>
    <property type="match status" value="1"/>
</dbReference>
<reference evidence="2 3" key="2">
    <citation type="submission" date="2013-02" db="EMBL/GenBank/DDBJ databases">
        <title>The Genome Sequence of Plasmodium falciparum Vietnam Oak-Knoll (FVO).</title>
        <authorList>
            <consortium name="The Broad Institute Genome Sequencing Platform"/>
            <consortium name="The Broad Institute Genome Sequencing Center for Infectious Disease"/>
            <person name="Neafsey D."/>
            <person name="Cheeseman I."/>
            <person name="Volkman S."/>
            <person name="Adams J."/>
            <person name="Walker B."/>
            <person name="Young S.K."/>
            <person name="Zeng Q."/>
            <person name="Gargeya S."/>
            <person name="Fitzgerald M."/>
            <person name="Haas B."/>
            <person name="Abouelleil A."/>
            <person name="Alvarado L."/>
            <person name="Arachchi H.M."/>
            <person name="Berlin A.M."/>
            <person name="Chapman S.B."/>
            <person name="Dewar J."/>
            <person name="Goldberg J."/>
            <person name="Griggs A."/>
            <person name="Gujja S."/>
            <person name="Hansen M."/>
            <person name="Howarth C."/>
            <person name="Imamovic A."/>
            <person name="Larimer J."/>
            <person name="McCowan C."/>
            <person name="Murphy C."/>
            <person name="Neiman D."/>
            <person name="Pearson M."/>
            <person name="Priest M."/>
            <person name="Roberts A."/>
            <person name="Saif S."/>
            <person name="Shea T."/>
            <person name="Sisk P."/>
            <person name="Sykes S."/>
            <person name="Wortman J."/>
            <person name="Nusbaum C."/>
            <person name="Birren B."/>
        </authorList>
    </citation>
    <scope>NUCLEOTIDE SEQUENCE [LARGE SCALE GENOMIC DNA]</scope>
    <source>
        <strain evidence="3">Vietnam Oak-Knoll (FVO)</strain>
    </source>
</reference>
<evidence type="ECO:0000313" key="3">
    <source>
        <dbReference type="Proteomes" id="UP000030690"/>
    </source>
</evidence>
<dbReference type="OrthoDB" id="5976022at2759"/>
<dbReference type="PANTHER" id="PTHR46546:SF4">
    <property type="entry name" value="SHEWANELLA-LIKE PROTEIN PHOSPHATASE 1"/>
    <property type="match status" value="1"/>
</dbReference>
<dbReference type="PANTHER" id="PTHR46546">
    <property type="entry name" value="SHEWANELLA-LIKE PROTEIN PHOSPHATASE 1"/>
    <property type="match status" value="1"/>
</dbReference>
<accession>A0A024UYA2</accession>
<dbReference type="AlphaFoldDB" id="A0A024UYA2"/>
<dbReference type="InterPro" id="IPR029052">
    <property type="entry name" value="Metallo-depent_PP-like"/>
</dbReference>
<dbReference type="CDD" id="cd07425">
    <property type="entry name" value="MPP_Shelphs"/>
    <property type="match status" value="1"/>
</dbReference>
<dbReference type="Gene3D" id="3.60.21.10">
    <property type="match status" value="1"/>
</dbReference>
<organism evidence="2 3">
    <name type="scientific">Plasmodium falciparum Vietnam Oak-Knoll</name>
    <name type="common">FVO</name>
    <dbReference type="NCBI Taxonomy" id="1036723"/>
    <lineage>
        <taxon>Eukaryota</taxon>
        <taxon>Sar</taxon>
        <taxon>Alveolata</taxon>
        <taxon>Apicomplexa</taxon>
        <taxon>Aconoidasida</taxon>
        <taxon>Haemosporida</taxon>
        <taxon>Plasmodiidae</taxon>
        <taxon>Plasmodium</taxon>
        <taxon>Plasmodium (Laverania)</taxon>
    </lineage>
</organism>
<name>A0A024UYA2_PLAFA</name>
<dbReference type="GO" id="GO:0016787">
    <property type="term" value="F:hydrolase activity"/>
    <property type="evidence" value="ECO:0007669"/>
    <property type="project" value="InterPro"/>
</dbReference>